<protein>
    <recommendedName>
        <fullName evidence="1">CRAL-TRIO domain-containing protein</fullName>
    </recommendedName>
</protein>
<dbReference type="CDD" id="cd00170">
    <property type="entry name" value="SEC14"/>
    <property type="match status" value="1"/>
</dbReference>
<feature type="non-terminal residue" evidence="2">
    <location>
        <position position="284"/>
    </location>
</feature>
<dbReference type="GO" id="GO:0016020">
    <property type="term" value="C:membrane"/>
    <property type="evidence" value="ECO:0007669"/>
    <property type="project" value="TreeGrafter"/>
</dbReference>
<dbReference type="PANTHER" id="PTHR10174:SF222">
    <property type="entry name" value="GH10083P-RELATED"/>
    <property type="match status" value="1"/>
</dbReference>
<dbReference type="PANTHER" id="PTHR10174">
    <property type="entry name" value="ALPHA-TOCOPHEROL TRANSFER PROTEIN-RELATED"/>
    <property type="match status" value="1"/>
</dbReference>
<dbReference type="SMART" id="SM00516">
    <property type="entry name" value="SEC14"/>
    <property type="match status" value="1"/>
</dbReference>
<organism evidence="2 3">
    <name type="scientific">Psylliodes chrysocephalus</name>
    <dbReference type="NCBI Taxonomy" id="3402493"/>
    <lineage>
        <taxon>Eukaryota</taxon>
        <taxon>Metazoa</taxon>
        <taxon>Ecdysozoa</taxon>
        <taxon>Arthropoda</taxon>
        <taxon>Hexapoda</taxon>
        <taxon>Insecta</taxon>
        <taxon>Pterygota</taxon>
        <taxon>Neoptera</taxon>
        <taxon>Endopterygota</taxon>
        <taxon>Coleoptera</taxon>
        <taxon>Polyphaga</taxon>
        <taxon>Cucujiformia</taxon>
        <taxon>Chrysomeloidea</taxon>
        <taxon>Chrysomelidae</taxon>
        <taxon>Galerucinae</taxon>
        <taxon>Alticini</taxon>
        <taxon>Psylliodes</taxon>
    </lineage>
</organism>
<dbReference type="InterPro" id="IPR036865">
    <property type="entry name" value="CRAL-TRIO_dom_sf"/>
</dbReference>
<name>A0A9P0DAQ8_9CUCU</name>
<dbReference type="Gene3D" id="1.20.5.1200">
    <property type="entry name" value="Alpha-tocopherol transfer"/>
    <property type="match status" value="1"/>
</dbReference>
<keyword evidence="3" id="KW-1185">Reference proteome</keyword>
<evidence type="ECO:0000313" key="2">
    <source>
        <dbReference type="EMBL" id="CAH1112962.1"/>
    </source>
</evidence>
<feature type="domain" description="CRAL-TRIO" evidence="1">
    <location>
        <begin position="69"/>
        <end position="233"/>
    </location>
</feature>
<evidence type="ECO:0000259" key="1">
    <source>
        <dbReference type="PROSITE" id="PS50191"/>
    </source>
</evidence>
<dbReference type="EMBL" id="OV651819">
    <property type="protein sequence ID" value="CAH1112962.1"/>
    <property type="molecule type" value="Genomic_DNA"/>
</dbReference>
<evidence type="ECO:0000313" key="3">
    <source>
        <dbReference type="Proteomes" id="UP001153636"/>
    </source>
</evidence>
<dbReference type="SUPFAM" id="SSF46938">
    <property type="entry name" value="CRAL/TRIO N-terminal domain"/>
    <property type="match status" value="1"/>
</dbReference>
<sequence length="284" mass="33551">MEENAEKVRILREWIAKQPHLPKKNHVNLIKRFLHCSNDSIERAKKLIDLFYTLRSQIPEVYSHRDPNSPEIKEAFTNIQFLPLPKFTKENYQIFMYRLLTNDVDKYDFVNGAKAFSIVADVRMVEENTIADGEIPIFDMKNFTLKHLTKIVFPLMKKISTYSEEAHPMKLKQVHYVNAPPFFDRFLSLLKPIIKKDVLKMVHFHLPNSDTLFDYIPRDLLPEEYGGTVGRCNDLNKKWVELVLKWRDYVLDEDYWNVDESKRIATDDKVNVSQYFGIQGSFKS</sequence>
<dbReference type="PROSITE" id="PS50191">
    <property type="entry name" value="CRAL_TRIO"/>
    <property type="match status" value="1"/>
</dbReference>
<dbReference type="Proteomes" id="UP001153636">
    <property type="component" value="Chromosome 7"/>
</dbReference>
<dbReference type="InterPro" id="IPR001251">
    <property type="entry name" value="CRAL-TRIO_dom"/>
</dbReference>
<proteinExistence type="predicted"/>
<dbReference type="OrthoDB" id="6682367at2759"/>
<gene>
    <name evidence="2" type="ORF">PSYICH_LOCUS13396</name>
</gene>
<reference evidence="2" key="1">
    <citation type="submission" date="2022-01" db="EMBL/GenBank/DDBJ databases">
        <authorList>
            <person name="King R."/>
        </authorList>
    </citation>
    <scope>NUCLEOTIDE SEQUENCE</scope>
</reference>
<dbReference type="Pfam" id="PF00650">
    <property type="entry name" value="CRAL_TRIO"/>
    <property type="match status" value="1"/>
</dbReference>
<dbReference type="AlphaFoldDB" id="A0A9P0DAQ8"/>
<dbReference type="PRINTS" id="PR00180">
    <property type="entry name" value="CRETINALDHBP"/>
</dbReference>
<dbReference type="GO" id="GO:1902936">
    <property type="term" value="F:phosphatidylinositol bisphosphate binding"/>
    <property type="evidence" value="ECO:0007669"/>
    <property type="project" value="TreeGrafter"/>
</dbReference>
<accession>A0A9P0DAQ8</accession>
<dbReference type="SUPFAM" id="SSF52087">
    <property type="entry name" value="CRAL/TRIO domain"/>
    <property type="match status" value="1"/>
</dbReference>
<dbReference type="Gene3D" id="3.40.525.10">
    <property type="entry name" value="CRAL-TRIO lipid binding domain"/>
    <property type="match status" value="1"/>
</dbReference>
<dbReference type="InterPro" id="IPR036273">
    <property type="entry name" value="CRAL/TRIO_N_dom_sf"/>
</dbReference>